<evidence type="ECO:0000313" key="4">
    <source>
        <dbReference type="WBParaSite" id="HPBE_0002560701-mRNA-1"/>
    </source>
</evidence>
<dbReference type="Gene3D" id="1.10.10.1450">
    <property type="match status" value="1"/>
</dbReference>
<dbReference type="EMBL" id="UZAH01038211">
    <property type="protein sequence ID" value="VDP52415.1"/>
    <property type="molecule type" value="Genomic_DNA"/>
</dbReference>
<dbReference type="GO" id="GO:0000729">
    <property type="term" value="P:DNA double-strand break processing"/>
    <property type="evidence" value="ECO:0007669"/>
    <property type="project" value="TreeGrafter"/>
</dbReference>
<dbReference type="GO" id="GO:0000014">
    <property type="term" value="F:single-stranded DNA endodeoxyribonuclease activity"/>
    <property type="evidence" value="ECO:0007669"/>
    <property type="project" value="TreeGrafter"/>
</dbReference>
<dbReference type="GO" id="GO:0006303">
    <property type="term" value="P:double-strand break repair via nonhomologous end joining"/>
    <property type="evidence" value="ECO:0007669"/>
    <property type="project" value="TreeGrafter"/>
</dbReference>
<dbReference type="OrthoDB" id="5825689at2759"/>
<dbReference type="GO" id="GO:0003690">
    <property type="term" value="F:double-stranded DNA binding"/>
    <property type="evidence" value="ECO:0007669"/>
    <property type="project" value="TreeGrafter"/>
</dbReference>
<dbReference type="GO" id="GO:0035861">
    <property type="term" value="C:site of double-strand break"/>
    <property type="evidence" value="ECO:0007669"/>
    <property type="project" value="TreeGrafter"/>
</dbReference>
<dbReference type="PANTHER" id="PTHR46060">
    <property type="entry name" value="MARINER MOS1 TRANSPOSASE-LIKE PROTEIN"/>
    <property type="match status" value="1"/>
</dbReference>
<name>A0A183GSD7_HELPZ</name>
<dbReference type="InterPro" id="IPR041426">
    <property type="entry name" value="Mos1_HTH"/>
</dbReference>
<keyword evidence="3" id="KW-1185">Reference proteome</keyword>
<sequence>MEKKHLRVIMLYEFDLDHSVSESPQNIRTAWGEDSANECTVPKWYQKFRVGGVDLEDEDRYGRPPKRDHGRL</sequence>
<dbReference type="WBParaSite" id="HPBE_0002560701-mRNA-1">
    <property type="protein sequence ID" value="HPBE_0002560701-mRNA-1"/>
    <property type="gene ID" value="HPBE_0002560701"/>
</dbReference>
<dbReference type="GO" id="GO:0005634">
    <property type="term" value="C:nucleus"/>
    <property type="evidence" value="ECO:0007669"/>
    <property type="project" value="TreeGrafter"/>
</dbReference>
<reference evidence="2 3" key="1">
    <citation type="submission" date="2018-11" db="EMBL/GenBank/DDBJ databases">
        <authorList>
            <consortium name="Pathogen Informatics"/>
        </authorList>
    </citation>
    <scope>NUCLEOTIDE SEQUENCE [LARGE SCALE GENOMIC DNA]</scope>
</reference>
<dbReference type="GO" id="GO:0015074">
    <property type="term" value="P:DNA integration"/>
    <property type="evidence" value="ECO:0007669"/>
    <property type="project" value="TreeGrafter"/>
</dbReference>
<accession>A0A3P8FA27</accession>
<protein>
    <submittedName>
        <fullName evidence="4">HTH_48 domain-containing protein</fullName>
    </submittedName>
</protein>
<feature type="domain" description="Mos1 transposase HTH" evidence="1">
    <location>
        <begin position="3"/>
        <end position="51"/>
    </location>
</feature>
<dbReference type="PANTHER" id="PTHR46060:SF2">
    <property type="entry name" value="HISTONE-LYSINE N-METHYLTRANSFERASE SETMAR"/>
    <property type="match status" value="1"/>
</dbReference>
<dbReference type="Proteomes" id="UP000050761">
    <property type="component" value="Unassembled WGS sequence"/>
</dbReference>
<reference evidence="4" key="2">
    <citation type="submission" date="2019-09" db="UniProtKB">
        <authorList>
            <consortium name="WormBaseParasite"/>
        </authorList>
    </citation>
    <scope>IDENTIFICATION</scope>
</reference>
<gene>
    <name evidence="2" type="ORF">HPBE_LOCUS25606</name>
</gene>
<dbReference type="GO" id="GO:0046975">
    <property type="term" value="F:histone H3K36 methyltransferase activity"/>
    <property type="evidence" value="ECO:0007669"/>
    <property type="project" value="TreeGrafter"/>
</dbReference>
<evidence type="ECO:0000313" key="3">
    <source>
        <dbReference type="Proteomes" id="UP000050761"/>
    </source>
</evidence>
<dbReference type="Pfam" id="PF17906">
    <property type="entry name" value="HTH_48"/>
    <property type="match status" value="1"/>
</dbReference>
<dbReference type="GO" id="GO:0031297">
    <property type="term" value="P:replication fork processing"/>
    <property type="evidence" value="ECO:0007669"/>
    <property type="project" value="TreeGrafter"/>
</dbReference>
<dbReference type="GO" id="GO:0042800">
    <property type="term" value="F:histone H3K4 methyltransferase activity"/>
    <property type="evidence" value="ECO:0007669"/>
    <property type="project" value="TreeGrafter"/>
</dbReference>
<evidence type="ECO:0000259" key="1">
    <source>
        <dbReference type="Pfam" id="PF17906"/>
    </source>
</evidence>
<dbReference type="GO" id="GO:0044774">
    <property type="term" value="P:mitotic DNA integrity checkpoint signaling"/>
    <property type="evidence" value="ECO:0007669"/>
    <property type="project" value="TreeGrafter"/>
</dbReference>
<dbReference type="InterPro" id="IPR052709">
    <property type="entry name" value="Transposase-MT_Hybrid"/>
</dbReference>
<dbReference type="AlphaFoldDB" id="A0A183GSD7"/>
<evidence type="ECO:0000313" key="2">
    <source>
        <dbReference type="EMBL" id="VDP52415.1"/>
    </source>
</evidence>
<dbReference type="GO" id="GO:0003697">
    <property type="term" value="F:single-stranded DNA binding"/>
    <property type="evidence" value="ECO:0007669"/>
    <property type="project" value="TreeGrafter"/>
</dbReference>
<proteinExistence type="predicted"/>
<dbReference type="GO" id="GO:0044547">
    <property type="term" value="F:DNA topoisomerase binding"/>
    <property type="evidence" value="ECO:0007669"/>
    <property type="project" value="TreeGrafter"/>
</dbReference>
<accession>A0A183GSD7</accession>
<dbReference type="GO" id="GO:0000793">
    <property type="term" value="C:condensed chromosome"/>
    <property type="evidence" value="ECO:0007669"/>
    <property type="project" value="TreeGrafter"/>
</dbReference>
<organism evidence="3 4">
    <name type="scientific">Heligmosomoides polygyrus</name>
    <name type="common">Parasitic roundworm</name>
    <dbReference type="NCBI Taxonomy" id="6339"/>
    <lineage>
        <taxon>Eukaryota</taxon>
        <taxon>Metazoa</taxon>
        <taxon>Ecdysozoa</taxon>
        <taxon>Nematoda</taxon>
        <taxon>Chromadorea</taxon>
        <taxon>Rhabditida</taxon>
        <taxon>Rhabditina</taxon>
        <taxon>Rhabditomorpha</taxon>
        <taxon>Strongyloidea</taxon>
        <taxon>Heligmosomidae</taxon>
        <taxon>Heligmosomoides</taxon>
    </lineage>
</organism>